<dbReference type="EMBL" id="JAKOGI010001398">
    <property type="protein sequence ID" value="KAJ8425820.1"/>
    <property type="molecule type" value="Genomic_DNA"/>
</dbReference>
<organism evidence="1 2">
    <name type="scientific">Carnegiea gigantea</name>
    <dbReference type="NCBI Taxonomy" id="171969"/>
    <lineage>
        <taxon>Eukaryota</taxon>
        <taxon>Viridiplantae</taxon>
        <taxon>Streptophyta</taxon>
        <taxon>Embryophyta</taxon>
        <taxon>Tracheophyta</taxon>
        <taxon>Spermatophyta</taxon>
        <taxon>Magnoliopsida</taxon>
        <taxon>eudicotyledons</taxon>
        <taxon>Gunneridae</taxon>
        <taxon>Pentapetalae</taxon>
        <taxon>Caryophyllales</taxon>
        <taxon>Cactineae</taxon>
        <taxon>Cactaceae</taxon>
        <taxon>Cactoideae</taxon>
        <taxon>Echinocereeae</taxon>
        <taxon>Carnegiea</taxon>
    </lineage>
</organism>
<proteinExistence type="predicted"/>
<protein>
    <submittedName>
        <fullName evidence="1">Uncharacterized protein</fullName>
    </submittedName>
</protein>
<accession>A0A9Q1GVC7</accession>
<reference evidence="1" key="1">
    <citation type="submission" date="2022-04" db="EMBL/GenBank/DDBJ databases">
        <title>Carnegiea gigantea Genome sequencing and assembly v2.</title>
        <authorList>
            <person name="Copetti D."/>
            <person name="Sanderson M.J."/>
            <person name="Burquez A."/>
            <person name="Wojciechowski M.F."/>
        </authorList>
    </citation>
    <scope>NUCLEOTIDE SEQUENCE</scope>
    <source>
        <strain evidence="1">SGP5-SGP5p</strain>
        <tissue evidence="1">Aerial part</tissue>
    </source>
</reference>
<dbReference type="AlphaFoldDB" id="A0A9Q1GVC7"/>
<comment type="caution">
    <text evidence="1">The sequence shown here is derived from an EMBL/GenBank/DDBJ whole genome shotgun (WGS) entry which is preliminary data.</text>
</comment>
<sequence>MGSNHNICYVGLFVFMVIEDNSYVVSSTGREDAIRALTFLTPLSSPCDSSIVCRPLGSSVLTFSTLADVAVQWSSENETSARTTPVFHFGCCSAQSSVLRPRFAASSPSRVVDALTGHRTPQQSIAIFQVPESALKPHSCLIYIDLVPFNDT</sequence>
<dbReference type="Proteomes" id="UP001153076">
    <property type="component" value="Unassembled WGS sequence"/>
</dbReference>
<keyword evidence="2" id="KW-1185">Reference proteome</keyword>
<name>A0A9Q1GVC7_9CARY</name>
<evidence type="ECO:0000313" key="2">
    <source>
        <dbReference type="Proteomes" id="UP001153076"/>
    </source>
</evidence>
<evidence type="ECO:0000313" key="1">
    <source>
        <dbReference type="EMBL" id="KAJ8425820.1"/>
    </source>
</evidence>
<gene>
    <name evidence="1" type="ORF">Cgig2_028181</name>
</gene>